<reference evidence="2" key="1">
    <citation type="submission" date="2024-07" db="EMBL/GenBank/DDBJ databases">
        <title>Two chromosome-level genome assemblies of Korean endemic species Abeliophyllum distichum and Forsythia ovata (Oleaceae).</title>
        <authorList>
            <person name="Jang H."/>
        </authorList>
    </citation>
    <scope>NUCLEOTIDE SEQUENCE [LARGE SCALE GENOMIC DNA]</scope>
</reference>
<dbReference type="Proteomes" id="UP001604277">
    <property type="component" value="Unassembled WGS sequence"/>
</dbReference>
<comment type="caution">
    <text evidence="1">The sequence shown here is derived from an EMBL/GenBank/DDBJ whole genome shotgun (WGS) entry which is preliminary data.</text>
</comment>
<organism evidence="1 2">
    <name type="scientific">Forsythia ovata</name>
    <dbReference type="NCBI Taxonomy" id="205694"/>
    <lineage>
        <taxon>Eukaryota</taxon>
        <taxon>Viridiplantae</taxon>
        <taxon>Streptophyta</taxon>
        <taxon>Embryophyta</taxon>
        <taxon>Tracheophyta</taxon>
        <taxon>Spermatophyta</taxon>
        <taxon>Magnoliopsida</taxon>
        <taxon>eudicotyledons</taxon>
        <taxon>Gunneridae</taxon>
        <taxon>Pentapetalae</taxon>
        <taxon>asterids</taxon>
        <taxon>lamiids</taxon>
        <taxon>Lamiales</taxon>
        <taxon>Oleaceae</taxon>
        <taxon>Forsythieae</taxon>
        <taxon>Forsythia</taxon>
    </lineage>
</organism>
<dbReference type="EMBL" id="JBFOLJ010000002">
    <property type="protein sequence ID" value="KAL2552253.1"/>
    <property type="molecule type" value="Genomic_DNA"/>
</dbReference>
<sequence>MINCQAVFTQHVAIIVATQVATNADSRANATRKTMDLIFSPNSVIEFAKHGTRTHPDSLGLHVDINRQEIEHVENDKLDIGYIRNALIIMAAIADFELYSQFLSTQNSCRNMGFFKRSHNYGWFRGCGNIEAVVPNVGYKNGCE</sequence>
<name>A0ABD1WRE7_9LAMI</name>
<keyword evidence="2" id="KW-1185">Reference proteome</keyword>
<protein>
    <submittedName>
        <fullName evidence="1">Uncharacterized protein</fullName>
    </submittedName>
</protein>
<accession>A0ABD1WRE7</accession>
<evidence type="ECO:0000313" key="2">
    <source>
        <dbReference type="Proteomes" id="UP001604277"/>
    </source>
</evidence>
<proteinExistence type="predicted"/>
<gene>
    <name evidence="1" type="ORF">Fot_05872</name>
</gene>
<evidence type="ECO:0000313" key="1">
    <source>
        <dbReference type="EMBL" id="KAL2552253.1"/>
    </source>
</evidence>
<dbReference type="AlphaFoldDB" id="A0ABD1WRE7"/>